<dbReference type="HOGENOM" id="CLU_085604_0_0_1"/>
<evidence type="ECO:0000259" key="2">
    <source>
        <dbReference type="Pfam" id="PF12937"/>
    </source>
</evidence>
<dbReference type="STRING" id="109376.A0A0D3BIF7"/>
<dbReference type="InterPro" id="IPR006553">
    <property type="entry name" value="Leu-rich_rpt_Cys-con_subtyp"/>
</dbReference>
<keyword evidence="4" id="KW-1185">Reference proteome</keyword>
<dbReference type="InterPro" id="IPR001810">
    <property type="entry name" value="F-box_dom"/>
</dbReference>
<feature type="domain" description="F-box" evidence="2">
    <location>
        <begin position="31"/>
        <end position="66"/>
    </location>
</feature>
<dbReference type="Proteomes" id="UP000032141">
    <property type="component" value="Chromosome C3"/>
</dbReference>
<dbReference type="Pfam" id="PF12937">
    <property type="entry name" value="F-box-like"/>
    <property type="match status" value="1"/>
</dbReference>
<dbReference type="SMART" id="SM00367">
    <property type="entry name" value="LRR_CC"/>
    <property type="match status" value="2"/>
</dbReference>
<dbReference type="InterPro" id="IPR032675">
    <property type="entry name" value="LRR_dom_sf"/>
</dbReference>
<dbReference type="Gramene" id="Bo3g141680.1">
    <property type="protein sequence ID" value="Bo3g141680.1"/>
    <property type="gene ID" value="Bo3g141680"/>
</dbReference>
<keyword evidence="1" id="KW-0472">Membrane</keyword>
<organism evidence="3 4">
    <name type="scientific">Brassica oleracea var. oleracea</name>
    <dbReference type="NCBI Taxonomy" id="109376"/>
    <lineage>
        <taxon>Eukaryota</taxon>
        <taxon>Viridiplantae</taxon>
        <taxon>Streptophyta</taxon>
        <taxon>Embryophyta</taxon>
        <taxon>Tracheophyta</taxon>
        <taxon>Spermatophyta</taxon>
        <taxon>Magnoliopsida</taxon>
        <taxon>eudicotyledons</taxon>
        <taxon>Gunneridae</taxon>
        <taxon>Pentapetalae</taxon>
        <taxon>rosids</taxon>
        <taxon>malvids</taxon>
        <taxon>Brassicales</taxon>
        <taxon>Brassicaceae</taxon>
        <taxon>Brassiceae</taxon>
        <taxon>Brassica</taxon>
    </lineage>
</organism>
<proteinExistence type="predicted"/>
<accession>A0A0D3BIF7</accession>
<name>A0A0D3BIF7_BRAOL</name>
<feature type="transmembrane region" description="Helical" evidence="1">
    <location>
        <begin position="93"/>
        <end position="115"/>
    </location>
</feature>
<dbReference type="SUPFAM" id="SSF52047">
    <property type="entry name" value="RNI-like"/>
    <property type="match status" value="1"/>
</dbReference>
<evidence type="ECO:0000256" key="1">
    <source>
        <dbReference type="SAM" id="Phobius"/>
    </source>
</evidence>
<protein>
    <recommendedName>
        <fullName evidence="2">F-box domain-containing protein</fullName>
    </recommendedName>
</protein>
<reference evidence="3" key="2">
    <citation type="submission" date="2015-03" db="UniProtKB">
        <authorList>
            <consortium name="EnsemblPlants"/>
        </authorList>
    </citation>
    <scope>IDENTIFICATION</scope>
</reference>
<dbReference type="SUPFAM" id="SSF81383">
    <property type="entry name" value="F-box domain"/>
    <property type="match status" value="1"/>
</dbReference>
<dbReference type="Gene3D" id="3.80.10.10">
    <property type="entry name" value="Ribonuclease Inhibitor"/>
    <property type="match status" value="1"/>
</dbReference>
<reference evidence="3 4" key="1">
    <citation type="journal article" date="2014" name="Genome Biol.">
        <title>Transcriptome and methylome profiling reveals relics of genome dominance in the mesopolyploid Brassica oleracea.</title>
        <authorList>
            <person name="Parkin I.A."/>
            <person name="Koh C."/>
            <person name="Tang H."/>
            <person name="Robinson S.J."/>
            <person name="Kagale S."/>
            <person name="Clarke W.E."/>
            <person name="Town C.D."/>
            <person name="Nixon J."/>
            <person name="Krishnakumar V."/>
            <person name="Bidwell S.L."/>
            <person name="Denoeud F."/>
            <person name="Belcram H."/>
            <person name="Links M.G."/>
            <person name="Just J."/>
            <person name="Clarke C."/>
            <person name="Bender T."/>
            <person name="Huebert T."/>
            <person name="Mason A.S."/>
            <person name="Pires J.C."/>
            <person name="Barker G."/>
            <person name="Moore J."/>
            <person name="Walley P.G."/>
            <person name="Manoli S."/>
            <person name="Batley J."/>
            <person name="Edwards D."/>
            <person name="Nelson M.N."/>
            <person name="Wang X."/>
            <person name="Paterson A.H."/>
            <person name="King G."/>
            <person name="Bancroft I."/>
            <person name="Chalhoub B."/>
            <person name="Sharpe A.G."/>
        </authorList>
    </citation>
    <scope>NUCLEOTIDE SEQUENCE</scope>
    <source>
        <strain evidence="3 4">cv. TO1000</strain>
    </source>
</reference>
<dbReference type="EnsemblPlants" id="Bo3g141680.1">
    <property type="protein sequence ID" value="Bo3g141680.1"/>
    <property type="gene ID" value="Bo3g141680"/>
</dbReference>
<dbReference type="Gene3D" id="1.20.1280.50">
    <property type="match status" value="1"/>
</dbReference>
<sequence>MVMVVGETSMELDQCFQMTMMNMEGVSIKEWKDIPVELLMRILPLVDDRNVIAASGVCSGWRDAISLGLTRLRLSWYLSDSLKHNHLFSVLRYNLICSVFGFISWVMLIYCLAIGNNCNQMQSLNLGRCEKISDDGVMSLAYGCPDLRTLDLCGCVLITGLYYCRNITDRAMYPLAQSGVKNKPGQWKSSVKKS</sequence>
<dbReference type="eggNOG" id="KOG1947">
    <property type="taxonomic scope" value="Eukaryota"/>
</dbReference>
<dbReference type="AlphaFoldDB" id="A0A0D3BIF7"/>
<keyword evidence="1" id="KW-0812">Transmembrane</keyword>
<dbReference type="InterPro" id="IPR001611">
    <property type="entry name" value="Leu-rich_rpt"/>
</dbReference>
<dbReference type="InterPro" id="IPR036047">
    <property type="entry name" value="F-box-like_dom_sf"/>
</dbReference>
<evidence type="ECO:0000313" key="3">
    <source>
        <dbReference type="EnsemblPlants" id="Bo3g141680.1"/>
    </source>
</evidence>
<evidence type="ECO:0000313" key="4">
    <source>
        <dbReference type="Proteomes" id="UP000032141"/>
    </source>
</evidence>
<keyword evidence="1" id="KW-1133">Transmembrane helix</keyword>
<dbReference type="CDD" id="cd22161">
    <property type="entry name" value="F-box_AtSKP2-like"/>
    <property type="match status" value="1"/>
</dbReference>
<dbReference type="OMA" id="GWCKTIA"/>
<dbReference type="Pfam" id="PF13516">
    <property type="entry name" value="LRR_6"/>
    <property type="match status" value="1"/>
</dbReference>